<dbReference type="EMBL" id="JAKTMA010000042">
    <property type="protein sequence ID" value="MCR0234854.1"/>
    <property type="molecule type" value="Genomic_DNA"/>
</dbReference>
<keyword evidence="1" id="KW-0472">Membrane</keyword>
<dbReference type="EMBL" id="CP048838">
    <property type="protein sequence ID" value="QJA01945.1"/>
    <property type="molecule type" value="Genomic_DNA"/>
</dbReference>
<dbReference type="AlphaFoldDB" id="A0A099I319"/>
<protein>
    <submittedName>
        <fullName evidence="2">Uncharacterized protein</fullName>
    </submittedName>
</protein>
<dbReference type="EMBL" id="JQIF01000084">
    <property type="protein sequence ID" value="KGJ52090.1"/>
    <property type="molecule type" value="Genomic_DNA"/>
</dbReference>
<name>A0A099I319_CLOIN</name>
<evidence type="ECO:0000313" key="2">
    <source>
        <dbReference type="EMBL" id="KGJ52090.1"/>
    </source>
</evidence>
<dbReference type="GeneID" id="61925002"/>
<reference evidence="4" key="2">
    <citation type="journal article" date="2019" name="Nat. Med.">
        <title>A library of human gut bacterial isolates paired with longitudinal multiomics data enables mechanistic microbiome research.</title>
        <authorList>
            <person name="Poyet M."/>
            <person name="Groussin M."/>
            <person name="Gibbons S.M."/>
            <person name="Avila-Pacheco J."/>
            <person name="Jiang X."/>
            <person name="Kearney S.M."/>
            <person name="Perrotta A.R."/>
            <person name="Berdy B."/>
            <person name="Zhao S."/>
            <person name="Lieberman T.D."/>
            <person name="Swanson P.K."/>
            <person name="Smith M."/>
            <person name="Roesemann S."/>
            <person name="Alexander J.E."/>
            <person name="Rich S.A."/>
            <person name="Livny J."/>
            <person name="Vlamakis H."/>
            <person name="Clish C."/>
            <person name="Bullock K."/>
            <person name="Deik A."/>
            <person name="Scott J."/>
            <person name="Pierce K.A."/>
            <person name="Xavier R.J."/>
            <person name="Alm E.J."/>
        </authorList>
    </citation>
    <scope>NUCLEOTIDE SEQUENCE</scope>
    <source>
        <strain evidence="4">BIOML-A12</strain>
    </source>
</reference>
<evidence type="ECO:0000256" key="1">
    <source>
        <dbReference type="SAM" id="Phobius"/>
    </source>
</evidence>
<dbReference type="EMBL" id="WWTN01000026">
    <property type="protein sequence ID" value="MZH56900.1"/>
    <property type="molecule type" value="Genomic_DNA"/>
</dbReference>
<proteinExistence type="predicted"/>
<dbReference type="Proteomes" id="UP001203972">
    <property type="component" value="Unassembled WGS sequence"/>
</dbReference>
<dbReference type="RefSeq" id="WP_002608082.1">
    <property type="nucleotide sequence ID" value="NZ_AP025565.1"/>
</dbReference>
<evidence type="ECO:0000313" key="5">
    <source>
        <dbReference type="EMBL" id="QJA01945.1"/>
    </source>
</evidence>
<reference evidence="5 7" key="3">
    <citation type="submission" date="2020-02" db="EMBL/GenBank/DDBJ databases">
        <authorList>
            <person name="Kociolek L.K."/>
            <person name="Ozer E.A."/>
        </authorList>
    </citation>
    <scope>NUCLEOTIDE SEQUENCE [LARGE SCALE GENOMIC DNA]</scope>
    <source>
        <strain evidence="5 7">ATCC 14501</strain>
    </source>
</reference>
<feature type="transmembrane region" description="Helical" evidence="1">
    <location>
        <begin position="30"/>
        <end position="63"/>
    </location>
</feature>
<accession>A0A099I319</accession>
<gene>
    <name evidence="2" type="ORF">CIAN88_16790</name>
    <name evidence="5" type="ORF">G4D54_05655</name>
    <name evidence="4" type="ORF">GT664_14380</name>
    <name evidence="3" type="ORF">MKC95_18980</name>
</gene>
<dbReference type="Proteomes" id="UP000503330">
    <property type="component" value="Chromosome"/>
</dbReference>
<dbReference type="Proteomes" id="UP000030008">
    <property type="component" value="Unassembled WGS sequence"/>
</dbReference>
<reference evidence="2 6" key="1">
    <citation type="submission" date="2014-08" db="EMBL/GenBank/DDBJ databases">
        <title>Clostridium innocuum, an unnegligible vancomycin-resistant pathogen causing extra-intestinal infections.</title>
        <authorList>
            <person name="Feng Y."/>
            <person name="Chiu C.-H."/>
        </authorList>
    </citation>
    <scope>NUCLEOTIDE SEQUENCE [LARGE SCALE GENOMIC DNA]</scope>
    <source>
        <strain evidence="2 6">AN88</strain>
    </source>
</reference>
<evidence type="ECO:0000313" key="6">
    <source>
        <dbReference type="Proteomes" id="UP000030008"/>
    </source>
</evidence>
<evidence type="ECO:0000313" key="4">
    <source>
        <dbReference type="EMBL" id="MZH56900.1"/>
    </source>
</evidence>
<evidence type="ECO:0000313" key="7">
    <source>
        <dbReference type="Proteomes" id="UP000503330"/>
    </source>
</evidence>
<dbReference type="Proteomes" id="UP000604383">
    <property type="component" value="Unassembled WGS sequence"/>
</dbReference>
<keyword evidence="1" id="KW-0812">Transmembrane</keyword>
<reference evidence="3" key="4">
    <citation type="journal article" date="2022" name="Clin. Infect. Dis.">
        <title>Association between Clostridium innocuum and antibiotic-associated diarrhea in adults and children: A cross-sectional study and comparative genomics analysis.</title>
        <authorList>
            <person name="Cherny K.E."/>
            <person name="Muscat E.B."/>
            <person name="Balaji A."/>
            <person name="Mukherjee J."/>
            <person name="Ozer E.A."/>
            <person name="Angarone M.P."/>
            <person name="Hauser A.R."/>
            <person name="Sichel J.S."/>
            <person name="Amponsah E."/>
            <person name="Kociolek L.K."/>
        </authorList>
    </citation>
    <scope>NUCLEOTIDE SEQUENCE</scope>
    <source>
        <strain evidence="3">NU1-AC-029v</strain>
    </source>
</reference>
<organism evidence="2 6">
    <name type="scientific">Clostridium innocuum</name>
    <dbReference type="NCBI Taxonomy" id="1522"/>
    <lineage>
        <taxon>Bacteria</taxon>
        <taxon>Bacillati</taxon>
        <taxon>Bacillota</taxon>
        <taxon>Clostridia</taxon>
        <taxon>Eubacteriales</taxon>
        <taxon>Clostridiaceae</taxon>
        <taxon>Clostridium</taxon>
    </lineage>
</organism>
<keyword evidence="1" id="KW-1133">Transmembrane helix</keyword>
<sequence>MFINKPKFKDLLKKKEVREGKEANLEKGDFLALIMAAFSVFVPVILLFCAVLGIFIWLFLLYIH</sequence>
<evidence type="ECO:0000313" key="3">
    <source>
        <dbReference type="EMBL" id="MCR0234854.1"/>
    </source>
</evidence>